<dbReference type="SUPFAM" id="SSF52440">
    <property type="entry name" value="PreATP-grasp domain"/>
    <property type="match status" value="1"/>
</dbReference>
<name>A0ABS1DDA9_9PROT</name>
<keyword evidence="8" id="KW-1185">Reference proteome</keyword>
<keyword evidence="1 4" id="KW-0547">Nucleotide-binding</keyword>
<dbReference type="Pfam" id="PF17769">
    <property type="entry name" value="PurK_C"/>
    <property type="match status" value="1"/>
</dbReference>
<dbReference type="InterPro" id="IPR005875">
    <property type="entry name" value="PurK"/>
</dbReference>
<comment type="pathway">
    <text evidence="4 5">Purine metabolism; IMP biosynthesis via de novo pathway; 5-amino-1-(5-phospho-D-ribosyl)imidazole-4-carboxylate from 5-amino-1-(5-phospho-D-ribosyl)imidazole (N5-CAIR route): step 1/2.</text>
</comment>
<dbReference type="PROSITE" id="PS00065">
    <property type="entry name" value="D_2_HYDROXYACID_DH_1"/>
    <property type="match status" value="1"/>
</dbReference>
<dbReference type="Pfam" id="PF02222">
    <property type="entry name" value="ATP-grasp"/>
    <property type="match status" value="1"/>
</dbReference>
<dbReference type="InterPro" id="IPR013815">
    <property type="entry name" value="ATP_grasp_subdomain_1"/>
</dbReference>
<dbReference type="NCBIfam" id="NF004679">
    <property type="entry name" value="PRK06019.1-5"/>
    <property type="match status" value="1"/>
</dbReference>
<evidence type="ECO:0000256" key="1">
    <source>
        <dbReference type="ARBA" id="ARBA00022741"/>
    </source>
</evidence>
<keyword evidence="2 4" id="KW-0658">Purine biosynthesis</keyword>
<dbReference type="NCBIfam" id="TIGR01161">
    <property type="entry name" value="purK"/>
    <property type="match status" value="1"/>
</dbReference>
<reference evidence="7 8" key="1">
    <citation type="journal article" date="2020" name="Microorganisms">
        <title>Osmotic Adaptation and Compatible Solute Biosynthesis of Phototrophic Bacteria as Revealed from Genome Analyses.</title>
        <authorList>
            <person name="Imhoff J.F."/>
            <person name="Rahn T."/>
            <person name="Kunzel S."/>
            <person name="Keller A."/>
            <person name="Neulinger S.C."/>
        </authorList>
    </citation>
    <scope>NUCLEOTIDE SEQUENCE [LARGE SCALE GENOMIC DNA]</scope>
    <source>
        <strain evidence="7 8">DSM 9895</strain>
    </source>
</reference>
<evidence type="ECO:0000313" key="7">
    <source>
        <dbReference type="EMBL" id="MBK1667911.1"/>
    </source>
</evidence>
<comment type="catalytic activity">
    <reaction evidence="4 5">
        <text>5-amino-1-(5-phospho-beta-D-ribosyl)imidazole + hydrogencarbonate + ATP = 5-carboxyamino-1-(5-phospho-D-ribosyl)imidazole + ADP + phosphate + 2 H(+)</text>
        <dbReference type="Rhea" id="RHEA:19317"/>
        <dbReference type="ChEBI" id="CHEBI:15378"/>
        <dbReference type="ChEBI" id="CHEBI:17544"/>
        <dbReference type="ChEBI" id="CHEBI:30616"/>
        <dbReference type="ChEBI" id="CHEBI:43474"/>
        <dbReference type="ChEBI" id="CHEBI:58730"/>
        <dbReference type="ChEBI" id="CHEBI:137981"/>
        <dbReference type="ChEBI" id="CHEBI:456216"/>
        <dbReference type="EC" id="6.3.4.18"/>
    </reaction>
</comment>
<keyword evidence="3 4" id="KW-0067">ATP-binding</keyword>
<dbReference type="Proteomes" id="UP001296873">
    <property type="component" value="Unassembled WGS sequence"/>
</dbReference>
<dbReference type="Gene3D" id="3.30.1490.20">
    <property type="entry name" value="ATP-grasp fold, A domain"/>
    <property type="match status" value="1"/>
</dbReference>
<dbReference type="PROSITE" id="PS50975">
    <property type="entry name" value="ATP_GRASP"/>
    <property type="match status" value="1"/>
</dbReference>
<protein>
    <recommendedName>
        <fullName evidence="4 5">N5-carboxyaminoimidazole ribonucleotide synthase</fullName>
        <shortName evidence="4 5">N5-CAIR synthase</shortName>
        <ecNumber evidence="4 5">6.3.4.18</ecNumber>
    </recommendedName>
    <alternativeName>
        <fullName evidence="4 5">5-(carboxyamino)imidazole ribonucleotide synthetase</fullName>
    </alternativeName>
</protein>
<dbReference type="EMBL" id="NRRL01000013">
    <property type="protein sequence ID" value="MBK1667911.1"/>
    <property type="molecule type" value="Genomic_DNA"/>
</dbReference>
<dbReference type="NCBIfam" id="NF004676">
    <property type="entry name" value="PRK06019.1-2"/>
    <property type="match status" value="1"/>
</dbReference>
<feature type="binding site" evidence="4">
    <location>
        <position position="196"/>
    </location>
    <ligand>
        <name>ATP</name>
        <dbReference type="ChEBI" id="CHEBI:30616"/>
    </ligand>
</feature>
<dbReference type="HAMAP" id="MF_01928">
    <property type="entry name" value="PurK"/>
    <property type="match status" value="1"/>
</dbReference>
<accession>A0ABS1DDA9</accession>
<dbReference type="InterPro" id="IPR003135">
    <property type="entry name" value="ATP-grasp_carboxylate-amine"/>
</dbReference>
<keyword evidence="4 5" id="KW-0436">Ligase</keyword>
<evidence type="ECO:0000259" key="6">
    <source>
        <dbReference type="PROSITE" id="PS50975"/>
    </source>
</evidence>
<organism evidence="7 8">
    <name type="scientific">Rhodovibrio sodomensis</name>
    <dbReference type="NCBI Taxonomy" id="1088"/>
    <lineage>
        <taxon>Bacteria</taxon>
        <taxon>Pseudomonadati</taxon>
        <taxon>Pseudomonadota</taxon>
        <taxon>Alphaproteobacteria</taxon>
        <taxon>Rhodospirillales</taxon>
        <taxon>Rhodovibrionaceae</taxon>
        <taxon>Rhodovibrio</taxon>
    </lineage>
</organism>
<evidence type="ECO:0000256" key="4">
    <source>
        <dbReference type="HAMAP-Rule" id="MF_01928"/>
    </source>
</evidence>
<dbReference type="PANTHER" id="PTHR11609">
    <property type="entry name" value="PURINE BIOSYNTHESIS PROTEIN 6/7, PUR6/7"/>
    <property type="match status" value="1"/>
</dbReference>
<comment type="function">
    <text evidence="5">Catalyzes the ATP-dependent conversion of 5-aminoimidazole ribonucleotide (AIR) and HCO(3)- to N5-carboxyaminoimidazole ribonucleotide (N5-CAIR).</text>
</comment>
<evidence type="ECO:0000313" key="8">
    <source>
        <dbReference type="Proteomes" id="UP001296873"/>
    </source>
</evidence>
<sequence length="365" mass="39049">MTFPLAPGSVIGILGGGQLGRMAALAAYPLGYRVHVYTPKADDPATQVTDRATVAAYDDGDALAAFARSVDVVTYEFENVPARTAEILGESVPLRPSHHVLAICQDRLKEKDFLRDHGIPITEYAEVTSETGLANALHPKSVGKPAVLKTVRGGYDGKGQVMIGSDGDPKAAWAEMAGGADQPVGILEAFVDYALEASVVVARGAAGEIDSYVPVENRHADHVLARTIAPAELSRTTAQRAREVAHAVAHAIDLVGVMGVELFVTHDGEVLVNELAPRPHNSGHWTIDACPASQFEQFVRAVAGLPLATFERHSDAVMDNLLGDDAARWLDFARDPDARLHLYGKADARPGRKMGHVTRLKPRRG</sequence>
<feature type="binding site" evidence="4">
    <location>
        <position position="149"/>
    </location>
    <ligand>
        <name>ATP</name>
        <dbReference type="ChEBI" id="CHEBI:30616"/>
    </ligand>
</feature>
<comment type="subunit">
    <text evidence="4 5">Homodimer.</text>
</comment>
<dbReference type="InterPro" id="IPR016185">
    <property type="entry name" value="PreATP-grasp_dom_sf"/>
</dbReference>
<comment type="similarity">
    <text evidence="4 5">Belongs to the PurK/PurT family.</text>
</comment>
<dbReference type="NCBIfam" id="NF004675">
    <property type="entry name" value="PRK06019.1-1"/>
    <property type="match status" value="1"/>
</dbReference>
<comment type="function">
    <text evidence="4">Catalyzes the ATP-dependent conversion of 5-aminoimidazole ribonucleotide (AIR) and HCO(3)(-) to N5-carboxyaminoimidazole ribonucleotide (N5-CAIR).</text>
</comment>
<proteinExistence type="inferred from homology"/>
<feature type="binding site" evidence="4">
    <location>
        <position position="107"/>
    </location>
    <ligand>
        <name>ATP</name>
        <dbReference type="ChEBI" id="CHEBI:30616"/>
    </ligand>
</feature>
<dbReference type="Gene3D" id="3.40.50.20">
    <property type="match status" value="1"/>
</dbReference>
<feature type="binding site" evidence="4">
    <location>
        <begin position="273"/>
        <end position="274"/>
    </location>
    <ligand>
        <name>ATP</name>
        <dbReference type="ChEBI" id="CHEBI:30616"/>
    </ligand>
</feature>
<dbReference type="PANTHER" id="PTHR11609:SF5">
    <property type="entry name" value="PHOSPHORIBOSYLAMINOIMIDAZOLE CARBOXYLASE"/>
    <property type="match status" value="1"/>
</dbReference>
<feature type="binding site" evidence="4">
    <location>
        <begin position="188"/>
        <end position="191"/>
    </location>
    <ligand>
        <name>ATP</name>
        <dbReference type="ChEBI" id="CHEBI:30616"/>
    </ligand>
</feature>
<dbReference type="InterPro" id="IPR054350">
    <property type="entry name" value="PurT/PurK_preATP-grasp"/>
</dbReference>
<dbReference type="InterPro" id="IPR011761">
    <property type="entry name" value="ATP-grasp"/>
</dbReference>
<dbReference type="RefSeq" id="WP_200340070.1">
    <property type="nucleotide sequence ID" value="NZ_NRRL01000013.1"/>
</dbReference>
<dbReference type="InterPro" id="IPR029752">
    <property type="entry name" value="D-isomer_DH_CS1"/>
</dbReference>
<evidence type="ECO:0000256" key="5">
    <source>
        <dbReference type="RuleBase" id="RU361200"/>
    </source>
</evidence>
<feature type="binding site" evidence="4">
    <location>
        <position position="219"/>
    </location>
    <ligand>
        <name>ATP</name>
        <dbReference type="ChEBI" id="CHEBI:30616"/>
    </ligand>
</feature>
<gene>
    <name evidence="4 5" type="primary">purK</name>
    <name evidence="7" type="ORF">CKO28_07665</name>
</gene>
<dbReference type="Gene3D" id="3.30.470.20">
    <property type="entry name" value="ATP-grasp fold, B domain"/>
    <property type="match status" value="1"/>
</dbReference>
<dbReference type="SUPFAM" id="SSF51246">
    <property type="entry name" value="Rudiment single hybrid motif"/>
    <property type="match status" value="1"/>
</dbReference>
<feature type="domain" description="ATP-grasp" evidence="6">
    <location>
        <begin position="111"/>
        <end position="303"/>
    </location>
</feature>
<feature type="binding site" evidence="4">
    <location>
        <begin position="154"/>
        <end position="160"/>
    </location>
    <ligand>
        <name>ATP</name>
        <dbReference type="ChEBI" id="CHEBI:30616"/>
    </ligand>
</feature>
<dbReference type="Pfam" id="PF22660">
    <property type="entry name" value="RS_preATP-grasp-like"/>
    <property type="match status" value="1"/>
</dbReference>
<dbReference type="EC" id="6.3.4.18" evidence="4 5"/>
<dbReference type="SUPFAM" id="SSF56059">
    <property type="entry name" value="Glutathione synthetase ATP-binding domain-like"/>
    <property type="match status" value="1"/>
</dbReference>
<dbReference type="InterPro" id="IPR011054">
    <property type="entry name" value="Rudment_hybrid_motif"/>
</dbReference>
<comment type="caution">
    <text evidence="7">The sequence shown here is derived from an EMBL/GenBank/DDBJ whole genome shotgun (WGS) entry which is preliminary data.</text>
</comment>
<evidence type="ECO:0000256" key="3">
    <source>
        <dbReference type="ARBA" id="ARBA00022840"/>
    </source>
</evidence>
<evidence type="ECO:0000256" key="2">
    <source>
        <dbReference type="ARBA" id="ARBA00022755"/>
    </source>
</evidence>
<dbReference type="InterPro" id="IPR040686">
    <property type="entry name" value="PurK_C"/>
</dbReference>